<accession>A0A150TYP1</accession>
<name>A0A150TYP1_SORCE</name>
<dbReference type="EMBL" id="JEME01000555">
    <property type="protein sequence ID" value="KYG09800.1"/>
    <property type="molecule type" value="Genomic_DNA"/>
</dbReference>
<comment type="caution">
    <text evidence="1">The sequence shown here is derived from an EMBL/GenBank/DDBJ whole genome shotgun (WGS) entry which is preliminary data.</text>
</comment>
<dbReference type="AlphaFoldDB" id="A0A150TYP1"/>
<evidence type="ECO:0000313" key="1">
    <source>
        <dbReference type="EMBL" id="KYG09800.1"/>
    </source>
</evidence>
<dbReference type="Proteomes" id="UP000075502">
    <property type="component" value="Unassembled WGS sequence"/>
</dbReference>
<protein>
    <submittedName>
        <fullName evidence="1">Uncharacterized protein</fullName>
    </submittedName>
</protein>
<gene>
    <name evidence="1" type="ORF">BE21_15835</name>
</gene>
<reference evidence="1 2" key="1">
    <citation type="submission" date="2014-02" db="EMBL/GenBank/DDBJ databases">
        <title>The small core and large imbalanced accessory genome model reveals a collaborative survival strategy of Sorangium cellulosum strains in nature.</title>
        <authorList>
            <person name="Han K."/>
            <person name="Peng R."/>
            <person name="Blom J."/>
            <person name="Li Y.-Z."/>
        </authorList>
    </citation>
    <scope>NUCLEOTIDE SEQUENCE [LARGE SCALE GENOMIC DNA]</scope>
    <source>
        <strain evidence="1 2">So0007-03</strain>
    </source>
</reference>
<proteinExistence type="predicted"/>
<organism evidence="1 2">
    <name type="scientific">Sorangium cellulosum</name>
    <name type="common">Polyangium cellulosum</name>
    <dbReference type="NCBI Taxonomy" id="56"/>
    <lineage>
        <taxon>Bacteria</taxon>
        <taxon>Pseudomonadati</taxon>
        <taxon>Myxococcota</taxon>
        <taxon>Polyangia</taxon>
        <taxon>Polyangiales</taxon>
        <taxon>Polyangiaceae</taxon>
        <taxon>Sorangium</taxon>
    </lineage>
</organism>
<evidence type="ECO:0000313" key="2">
    <source>
        <dbReference type="Proteomes" id="UP000075502"/>
    </source>
</evidence>
<sequence>MFVAEGMRAGSAPFWASRRRAPSVTASTALRDGQRGGAAIALLLAGPAVARFFAFLPGHVRVRPLWRFPDFAVC</sequence>